<protein>
    <submittedName>
        <fullName evidence="1">Uncharacterized protein</fullName>
    </submittedName>
</protein>
<gene>
    <name evidence="1" type="ORF">M421DRAFT_392378</name>
</gene>
<dbReference type="GeneID" id="54347676"/>
<evidence type="ECO:0000313" key="1">
    <source>
        <dbReference type="EMBL" id="KAF1922135.1"/>
    </source>
</evidence>
<organism evidence="1 2">
    <name type="scientific">Didymella exigua CBS 183.55</name>
    <dbReference type="NCBI Taxonomy" id="1150837"/>
    <lineage>
        <taxon>Eukaryota</taxon>
        <taxon>Fungi</taxon>
        <taxon>Dikarya</taxon>
        <taxon>Ascomycota</taxon>
        <taxon>Pezizomycotina</taxon>
        <taxon>Dothideomycetes</taxon>
        <taxon>Pleosporomycetidae</taxon>
        <taxon>Pleosporales</taxon>
        <taxon>Pleosporineae</taxon>
        <taxon>Didymellaceae</taxon>
        <taxon>Didymella</taxon>
    </lineage>
</organism>
<keyword evidence="2" id="KW-1185">Reference proteome</keyword>
<reference evidence="1" key="1">
    <citation type="journal article" date="2020" name="Stud. Mycol.">
        <title>101 Dothideomycetes genomes: a test case for predicting lifestyles and emergence of pathogens.</title>
        <authorList>
            <person name="Haridas S."/>
            <person name="Albert R."/>
            <person name="Binder M."/>
            <person name="Bloem J."/>
            <person name="Labutti K."/>
            <person name="Salamov A."/>
            <person name="Andreopoulos B."/>
            <person name="Baker S."/>
            <person name="Barry K."/>
            <person name="Bills G."/>
            <person name="Bluhm B."/>
            <person name="Cannon C."/>
            <person name="Castanera R."/>
            <person name="Culley D."/>
            <person name="Daum C."/>
            <person name="Ezra D."/>
            <person name="Gonzalez J."/>
            <person name="Henrissat B."/>
            <person name="Kuo A."/>
            <person name="Liang C."/>
            <person name="Lipzen A."/>
            <person name="Lutzoni F."/>
            <person name="Magnuson J."/>
            <person name="Mondo S."/>
            <person name="Nolan M."/>
            <person name="Ohm R."/>
            <person name="Pangilinan J."/>
            <person name="Park H.-J."/>
            <person name="Ramirez L."/>
            <person name="Alfaro M."/>
            <person name="Sun H."/>
            <person name="Tritt A."/>
            <person name="Yoshinaga Y."/>
            <person name="Zwiers L.-H."/>
            <person name="Turgeon B."/>
            <person name="Goodwin S."/>
            <person name="Spatafora J."/>
            <person name="Crous P."/>
            <person name="Grigoriev I."/>
        </authorList>
    </citation>
    <scope>NUCLEOTIDE SEQUENCE</scope>
    <source>
        <strain evidence="1">CBS 183.55</strain>
    </source>
</reference>
<accession>A0A6A5R229</accession>
<dbReference type="EMBL" id="ML979099">
    <property type="protein sequence ID" value="KAF1922135.1"/>
    <property type="molecule type" value="Genomic_DNA"/>
</dbReference>
<dbReference type="Proteomes" id="UP000800082">
    <property type="component" value="Unassembled WGS sequence"/>
</dbReference>
<proteinExistence type="predicted"/>
<dbReference type="RefSeq" id="XP_033442389.1">
    <property type="nucleotide sequence ID" value="XM_033590022.1"/>
</dbReference>
<name>A0A6A5R229_9PLEO</name>
<evidence type="ECO:0000313" key="2">
    <source>
        <dbReference type="Proteomes" id="UP000800082"/>
    </source>
</evidence>
<dbReference type="AlphaFoldDB" id="A0A6A5R229"/>
<sequence length="101" mass="11188">MLHENVLIKACVRELEEQLAVITKRKSRKRKQIQHGGTLEYGPAASRELSQLFGAVGTAAKLDTTHERARRVQKHLLNLMQACSMLGHCLIASSCSCSNLC</sequence>
<dbReference type="OrthoDB" id="3439264at2759"/>